<dbReference type="RefSeq" id="WP_084626071.1">
    <property type="nucleotide sequence ID" value="NZ_CP009520.1"/>
</dbReference>
<gene>
    <name evidence="2" type="ORF">MSVAZ_0897</name>
</gene>
<feature type="region of interest" description="Disordered" evidence="1">
    <location>
        <begin position="209"/>
        <end position="279"/>
    </location>
</feature>
<dbReference type="AlphaFoldDB" id="A0A0E3LGV2"/>
<feature type="compositionally biased region" description="Low complexity" evidence="1">
    <location>
        <begin position="217"/>
        <end position="238"/>
    </location>
</feature>
<keyword evidence="3" id="KW-1185">Reference proteome</keyword>
<dbReference type="GeneID" id="32209926"/>
<name>A0A0E3LGV2_9EURY</name>
<organism evidence="2 3">
    <name type="scientific">Methanosarcina vacuolata Z-761</name>
    <dbReference type="NCBI Taxonomy" id="1434123"/>
    <lineage>
        <taxon>Archaea</taxon>
        <taxon>Methanobacteriati</taxon>
        <taxon>Methanobacteriota</taxon>
        <taxon>Stenosarchaea group</taxon>
        <taxon>Methanomicrobia</taxon>
        <taxon>Methanosarcinales</taxon>
        <taxon>Methanosarcinaceae</taxon>
        <taxon>Methanosarcina</taxon>
    </lineage>
</organism>
<dbReference type="KEGG" id="mvc:MSVAZ_0897"/>
<sequence length="600" mass="66619">MLPEKIKLIEPVFTFIKNPKNKESLRLLFLLPVFLFLILPHGAAASSNWELTPQNPVVGDTMEIKGTGFEGDTAKVLVSFEKDVEVQDGEYEYLLEDVVIPSGFDNSFTVQAVGADDLNVRAKLLLWLTKGAEAKDGIATVSHTNVPPGTYEIRIDGKANGSSVKLKITAMQEIEVDSDGNLSYEYNTKSIPAGNFEVNVEGITKQIELQPSESLPSETNSSEQNLSEEQNNESLPSEMNYSDQNSTEGNDDESPGDTSEVKAYNWTDSQGNESITPEIKTEKNSWNNMIFILSYPYSLRSFYTVNESIKLSYYGPEALGQQNVDIYLIKEHSPSSPENEISSLNESTIRLENVLNNDTEAYAKIPATLNKNGDLSPLTLGPLQAGSYWTLITLPGNETEKTGSEKEILLAKYFEVLKYQMEARVPYTIQEGENVEVNLDLQNAPDKDNYTYWTLLIKDGAYTASKGTKSIWMTTKIRPIVNGVDLIRSLETNLSGYESENEKDELKNEIQTLIGKDNGTISIGEKNQSNLSLKSLELPPGDYLLLSGAYENNEGLAGIAQKKLRISPENSYGLDLKSISGKYLRKYILDEIKNLSAYGN</sequence>
<evidence type="ECO:0000313" key="2">
    <source>
        <dbReference type="EMBL" id="AKB43166.1"/>
    </source>
</evidence>
<reference evidence="2 3" key="1">
    <citation type="submission" date="2014-07" db="EMBL/GenBank/DDBJ databases">
        <title>Methanogenic archaea and the global carbon cycle.</title>
        <authorList>
            <person name="Henriksen J.R."/>
            <person name="Luke J."/>
            <person name="Reinhart S."/>
            <person name="Benedict M.N."/>
            <person name="Youngblut N.D."/>
            <person name="Metcalf M.E."/>
            <person name="Whitaker R.J."/>
            <person name="Metcalf W.W."/>
        </authorList>
    </citation>
    <scope>NUCLEOTIDE SEQUENCE [LARGE SCALE GENOMIC DNA]</scope>
    <source>
        <strain evidence="2 3">Z-761</strain>
    </source>
</reference>
<feature type="compositionally biased region" description="Polar residues" evidence="1">
    <location>
        <begin position="239"/>
        <end position="248"/>
    </location>
</feature>
<dbReference type="InterPro" id="IPR026595">
    <property type="entry name" value="CHP04279"/>
</dbReference>
<evidence type="ECO:0000313" key="3">
    <source>
        <dbReference type="Proteomes" id="UP000033096"/>
    </source>
</evidence>
<feature type="compositionally biased region" description="Polar residues" evidence="1">
    <location>
        <begin position="266"/>
        <end position="275"/>
    </location>
</feature>
<dbReference type="HOGENOM" id="CLU_452455_0_0_2"/>
<dbReference type="NCBIfam" id="TIGR04279">
    <property type="entry name" value="TIGR04279 domain"/>
    <property type="match status" value="1"/>
</dbReference>
<accession>A0A0E3LGV2</accession>
<dbReference type="EMBL" id="CP009520">
    <property type="protein sequence ID" value="AKB43166.1"/>
    <property type="molecule type" value="Genomic_DNA"/>
</dbReference>
<dbReference type="Proteomes" id="UP000033096">
    <property type="component" value="Chromosome"/>
</dbReference>
<evidence type="ECO:0000256" key="1">
    <source>
        <dbReference type="SAM" id="MobiDB-lite"/>
    </source>
</evidence>
<dbReference type="PATRIC" id="fig|1434123.4.peg.1041"/>
<proteinExistence type="predicted"/>
<protein>
    <submittedName>
        <fullName evidence="2">Uncharacterized protein</fullName>
    </submittedName>
</protein>